<dbReference type="CDD" id="cd00519">
    <property type="entry name" value="Lipase_3"/>
    <property type="match status" value="1"/>
</dbReference>
<dbReference type="RefSeq" id="WP_184884976.1">
    <property type="nucleotide sequence ID" value="NZ_BOOV01000002.1"/>
</dbReference>
<name>A0A7W7GCQ5_9ACTN</name>
<proteinExistence type="predicted"/>
<dbReference type="GO" id="GO:0006629">
    <property type="term" value="P:lipid metabolic process"/>
    <property type="evidence" value="ECO:0007669"/>
    <property type="project" value="InterPro"/>
</dbReference>
<dbReference type="Proteomes" id="UP000542210">
    <property type="component" value="Unassembled WGS sequence"/>
</dbReference>
<organism evidence="3 4">
    <name type="scientific">Sphaerisporangium siamense</name>
    <dbReference type="NCBI Taxonomy" id="795645"/>
    <lineage>
        <taxon>Bacteria</taxon>
        <taxon>Bacillati</taxon>
        <taxon>Actinomycetota</taxon>
        <taxon>Actinomycetes</taxon>
        <taxon>Streptosporangiales</taxon>
        <taxon>Streptosporangiaceae</taxon>
        <taxon>Sphaerisporangium</taxon>
    </lineage>
</organism>
<evidence type="ECO:0000313" key="3">
    <source>
        <dbReference type="EMBL" id="MBB4704125.1"/>
    </source>
</evidence>
<dbReference type="PANTHER" id="PTHR45856:SF11">
    <property type="entry name" value="FUNGAL LIPASE-LIKE DOMAIN-CONTAINING PROTEIN"/>
    <property type="match status" value="1"/>
</dbReference>
<dbReference type="InterPro" id="IPR002921">
    <property type="entry name" value="Fungal_lipase-type"/>
</dbReference>
<evidence type="ECO:0000313" key="4">
    <source>
        <dbReference type="Proteomes" id="UP000542210"/>
    </source>
</evidence>
<dbReference type="Gene3D" id="3.40.50.1820">
    <property type="entry name" value="alpha/beta hydrolase"/>
    <property type="match status" value="1"/>
</dbReference>
<gene>
    <name evidence="3" type="ORF">BJ982_005669</name>
</gene>
<feature type="compositionally biased region" description="Polar residues" evidence="1">
    <location>
        <begin position="1"/>
        <end position="10"/>
    </location>
</feature>
<dbReference type="Pfam" id="PF01764">
    <property type="entry name" value="Lipase_3"/>
    <property type="match status" value="1"/>
</dbReference>
<sequence length="437" mass="48114">MASVDTSRNNRQSDKTVPTAVAQAGAGKVVSGARKAVAGDHLAGEWEERVRDILRVGGLRRRGVQAPSYDELRPFGHRETAGFPVYKNLERRLLTATEHPDPEIAHVLATCAAYSYSDPETLSMIMARMGLEDNHCQIIQSSADAMLISSTAFLILSRSGRVGILCYRGTQPLNFINWLSNLDVEPERIGYQISDPCATVHAGLYRNVRATRYEIMNALRHAIGDHQGAGVSRADGPARSGEHYSAPEGQLEALYITGHSQGGAMAALLAVMIRHERKYRDVLADRLRAVYTFGQPMIGDPAFAEACQSDPFLRQNVIRYVYDGDVVPHLPSTASGPFRHFGREYHYRVPHLVGGLTSVISAARCPSRIRKGRWEARRRATGQMPGLFGIPLSAIAYVARRFEATRALPAVYSIDDHLPQHYISALTPPGVQNEFGD</sequence>
<dbReference type="AlphaFoldDB" id="A0A7W7GCQ5"/>
<reference evidence="3 4" key="1">
    <citation type="submission" date="2020-08" db="EMBL/GenBank/DDBJ databases">
        <title>Sequencing the genomes of 1000 actinobacteria strains.</title>
        <authorList>
            <person name="Klenk H.-P."/>
        </authorList>
    </citation>
    <scope>NUCLEOTIDE SEQUENCE [LARGE SCALE GENOMIC DNA]</scope>
    <source>
        <strain evidence="3 4">DSM 45784</strain>
    </source>
</reference>
<dbReference type="PANTHER" id="PTHR45856">
    <property type="entry name" value="ALPHA/BETA-HYDROLASES SUPERFAMILY PROTEIN"/>
    <property type="match status" value="1"/>
</dbReference>
<dbReference type="InterPro" id="IPR029058">
    <property type="entry name" value="AB_hydrolase_fold"/>
</dbReference>
<feature type="domain" description="Fungal lipase-type" evidence="2">
    <location>
        <begin position="254"/>
        <end position="332"/>
    </location>
</feature>
<evidence type="ECO:0000256" key="1">
    <source>
        <dbReference type="SAM" id="MobiDB-lite"/>
    </source>
</evidence>
<feature type="region of interest" description="Disordered" evidence="1">
    <location>
        <begin position="1"/>
        <end position="21"/>
    </location>
</feature>
<accession>A0A7W7GCQ5</accession>
<dbReference type="SUPFAM" id="SSF53474">
    <property type="entry name" value="alpha/beta-Hydrolases"/>
    <property type="match status" value="1"/>
</dbReference>
<comment type="caution">
    <text evidence="3">The sequence shown here is derived from an EMBL/GenBank/DDBJ whole genome shotgun (WGS) entry which is preliminary data.</text>
</comment>
<keyword evidence="4" id="KW-1185">Reference proteome</keyword>
<dbReference type="InterPro" id="IPR051218">
    <property type="entry name" value="Sec_MonoDiacylglyc_Lipase"/>
</dbReference>
<evidence type="ECO:0000259" key="2">
    <source>
        <dbReference type="Pfam" id="PF01764"/>
    </source>
</evidence>
<dbReference type="EMBL" id="JACHND010000001">
    <property type="protein sequence ID" value="MBB4704125.1"/>
    <property type="molecule type" value="Genomic_DNA"/>
</dbReference>
<protein>
    <recommendedName>
        <fullName evidence="2">Fungal lipase-type domain-containing protein</fullName>
    </recommendedName>
</protein>